<keyword evidence="14 26" id="KW-0675">Receptor</keyword>
<dbReference type="PRINTS" id="PR00177">
    <property type="entry name" value="NMDARECEPTOR"/>
</dbReference>
<feature type="transmembrane region" description="Helical" evidence="26">
    <location>
        <begin position="408"/>
        <end position="430"/>
    </location>
</feature>
<keyword evidence="30" id="KW-1185">Reference proteome</keyword>
<evidence type="ECO:0000256" key="23">
    <source>
        <dbReference type="PIRSR" id="PIRSR601508-1"/>
    </source>
</evidence>
<dbReference type="Pfam" id="PF00060">
    <property type="entry name" value="Lig_chan"/>
    <property type="match status" value="1"/>
</dbReference>
<evidence type="ECO:0000256" key="26">
    <source>
        <dbReference type="RuleBase" id="RU367118"/>
    </source>
</evidence>
<evidence type="ECO:0000256" key="1">
    <source>
        <dbReference type="ARBA" id="ARBA00022448"/>
    </source>
</evidence>
<dbReference type="Pfam" id="PF10565">
    <property type="entry name" value="NMDAR2_C"/>
    <property type="match status" value="1"/>
</dbReference>
<comment type="catalytic activity">
    <reaction evidence="20">
        <text>K(+)(in) = K(+)(out)</text>
        <dbReference type="Rhea" id="RHEA:29463"/>
        <dbReference type="ChEBI" id="CHEBI:29103"/>
    </reaction>
</comment>
<dbReference type="FunFam" id="3.40.190.10:FF:000007">
    <property type="entry name" value="Putative glutamate receptor ionotropic NMDA 2B"/>
    <property type="match status" value="1"/>
</dbReference>
<evidence type="ECO:0000256" key="22">
    <source>
        <dbReference type="ARBA" id="ARBA00036634"/>
    </source>
</evidence>
<dbReference type="FunFam" id="3.40.190.10:FF:000009">
    <property type="entry name" value="Putative glutamate receptor ionotropic NMDA 2B"/>
    <property type="match status" value="1"/>
</dbReference>
<evidence type="ECO:0000256" key="21">
    <source>
        <dbReference type="ARBA" id="ARBA00036239"/>
    </source>
</evidence>
<keyword evidence="11 26" id="KW-0406">Ion transport</keyword>
<evidence type="ECO:0000256" key="9">
    <source>
        <dbReference type="ARBA" id="ARBA00022989"/>
    </source>
</evidence>
<accession>A0A9W7TGD5</accession>
<feature type="transmembrane region" description="Helical" evidence="26">
    <location>
        <begin position="144"/>
        <end position="167"/>
    </location>
</feature>
<dbReference type="Proteomes" id="UP001059041">
    <property type="component" value="Linkage Group LG18"/>
</dbReference>
<feature type="site" description="Crucial to convey clamshell closure to channel opening" evidence="24">
    <location>
        <position position="250"/>
    </location>
</feature>
<evidence type="ECO:0000256" key="20">
    <source>
        <dbReference type="ARBA" id="ARBA00034430"/>
    </source>
</evidence>
<evidence type="ECO:0000313" key="29">
    <source>
        <dbReference type="EMBL" id="KAI7796827.1"/>
    </source>
</evidence>
<evidence type="ECO:0000256" key="16">
    <source>
        <dbReference type="ARBA" id="ARBA00023257"/>
    </source>
</evidence>
<evidence type="ECO:0000256" key="18">
    <source>
        <dbReference type="ARBA" id="ARBA00023303"/>
    </source>
</evidence>
<feature type="transmembrane region" description="Helical" evidence="26">
    <location>
        <begin position="217"/>
        <end position="242"/>
    </location>
</feature>
<keyword evidence="18 26" id="KW-0407">Ion channel</keyword>
<evidence type="ECO:0000259" key="27">
    <source>
        <dbReference type="SMART" id="SM00079"/>
    </source>
</evidence>
<evidence type="ECO:0000256" key="15">
    <source>
        <dbReference type="ARBA" id="ARBA00023180"/>
    </source>
</evidence>
<feature type="transmembrane region" description="Helical" evidence="26">
    <location>
        <begin position="187"/>
        <end position="205"/>
    </location>
</feature>
<dbReference type="SUPFAM" id="SSF53850">
    <property type="entry name" value="Periplasmic binding protein-like II"/>
    <property type="match status" value="1"/>
</dbReference>
<feature type="binding site" evidence="23">
    <location>
        <position position="101"/>
    </location>
    <ligand>
        <name>L-glutamate</name>
        <dbReference type="ChEBI" id="CHEBI:29985"/>
    </ligand>
</feature>
<dbReference type="PANTHER" id="PTHR18966">
    <property type="entry name" value="IONOTROPIC GLUTAMATE RECEPTOR"/>
    <property type="match status" value="1"/>
</dbReference>
<comment type="catalytic activity">
    <reaction evidence="21">
        <text>Na(+)(in) = Na(+)(out)</text>
        <dbReference type="Rhea" id="RHEA:34963"/>
        <dbReference type="ChEBI" id="CHEBI:29101"/>
    </reaction>
</comment>
<dbReference type="SMART" id="SM00079">
    <property type="entry name" value="PBPe"/>
    <property type="match status" value="1"/>
</dbReference>
<keyword evidence="12 26" id="KW-0472">Membrane</keyword>
<dbReference type="SMART" id="SM00918">
    <property type="entry name" value="Lig_chan-Glu_bd"/>
    <property type="match status" value="1"/>
</dbReference>
<dbReference type="GO" id="GO:0017146">
    <property type="term" value="C:NMDA selective glutamate receptor complex"/>
    <property type="evidence" value="ECO:0007669"/>
    <property type="project" value="UniProtKB-ARBA"/>
</dbReference>
<evidence type="ECO:0000256" key="14">
    <source>
        <dbReference type="ARBA" id="ARBA00023170"/>
    </source>
</evidence>
<keyword evidence="9 26" id="KW-1133">Transmembrane helix</keyword>
<feature type="domain" description="Ionotropic glutamate receptor C-terminal" evidence="27">
    <location>
        <begin position="27"/>
        <end position="386"/>
    </location>
</feature>
<dbReference type="InterPro" id="IPR018884">
    <property type="entry name" value="NMDAR2_C"/>
</dbReference>
<evidence type="ECO:0000256" key="2">
    <source>
        <dbReference type="ARBA" id="ARBA00022475"/>
    </source>
</evidence>
<evidence type="ECO:0000259" key="28">
    <source>
        <dbReference type="SMART" id="SM00918"/>
    </source>
</evidence>
<evidence type="ECO:0000256" key="25">
    <source>
        <dbReference type="PIRSR" id="PIRSR601508-3"/>
    </source>
</evidence>
<name>A0A9W7TGD5_TRIRA</name>
<keyword evidence="5" id="KW-0732">Signal</keyword>
<keyword evidence="4" id="KW-0479">Metal-binding</keyword>
<reference evidence="29" key="1">
    <citation type="submission" date="2021-02" db="EMBL/GenBank/DDBJ databases">
        <title>Comparative genomics reveals that relaxation of natural selection precedes convergent phenotypic evolution of cavefish.</title>
        <authorList>
            <person name="Peng Z."/>
        </authorList>
    </citation>
    <scope>NUCLEOTIDE SEQUENCE</scope>
    <source>
        <tissue evidence="29">Muscle</tissue>
    </source>
</reference>
<feature type="domain" description="Ionotropic glutamate receptor L-glutamate and glycine-binding" evidence="28">
    <location>
        <begin position="38"/>
        <end position="90"/>
    </location>
</feature>
<dbReference type="GO" id="GO:0004972">
    <property type="term" value="F:NMDA glutamate receptor activity"/>
    <property type="evidence" value="ECO:0007669"/>
    <property type="project" value="UniProtKB-ARBA"/>
</dbReference>
<evidence type="ECO:0000256" key="11">
    <source>
        <dbReference type="ARBA" id="ARBA00023065"/>
    </source>
</evidence>
<evidence type="ECO:0000256" key="12">
    <source>
        <dbReference type="ARBA" id="ARBA00023136"/>
    </source>
</evidence>
<protein>
    <recommendedName>
        <fullName evidence="26">Glutamate receptor</fullName>
    </recommendedName>
</protein>
<keyword evidence="7" id="KW-0106">Calcium</keyword>
<evidence type="ECO:0000256" key="24">
    <source>
        <dbReference type="PIRSR" id="PIRSR601508-2"/>
    </source>
</evidence>
<keyword evidence="10 26" id="KW-0770">Synapse</keyword>
<evidence type="ECO:0000256" key="3">
    <source>
        <dbReference type="ARBA" id="ARBA00022692"/>
    </source>
</evidence>
<feature type="disulfide bond" evidence="25">
    <location>
        <begin position="333"/>
        <end position="388"/>
    </location>
</feature>
<evidence type="ECO:0000256" key="13">
    <source>
        <dbReference type="ARBA" id="ARBA00023157"/>
    </source>
</evidence>
<dbReference type="InterPro" id="IPR019594">
    <property type="entry name" value="Glu/Gly-bd"/>
</dbReference>
<keyword evidence="3 26" id="KW-0812">Transmembrane</keyword>
<sequence length="903" mass="101387">MVAASGESLALPALRSRPLRIQLIAQEVCAGITGHTEPYTKLCCKGFCIDILKKLSRTIKFSYDLYLVTNGKHGKMVRGVWNGMIGEVFYKRADMAIGSLTINEERSEIVDFSVPFVETGISVMVARSNGTVSPSAFLEPYSPAVWVMMFVMCLTVVAVTVFVFEYFSPIGYNRSLLSAKAPGGPTFTIGKSVWLLWGIVFNNSVPIENPKGTTSKIMVLVWAFFAVIFLASYTANLAAFMIQEQYIDTVSGLSDKKFQKPHEHYPPFRFGTVPNGSTERNIRSNYPDMHTHMIKYNQKGVEEALNSLKTGKLDAFIYDAAVLNYMAGKDEGCKLVTIGSGKVFATTGYGIALQKDSRWKRPIDLALLQFLGDGDTQRLETVWLSGICQNEKNEVMSSKLDIDNMAGVFYMLLVAMGLSLLVFAWEHFLYWKLRHTVRKSEHLDFLLAISRGIYRCFNGVEDISRSASIQNPDVTANYAQANMLKMLRTAKDIVSSTKVENSLDNATKTIENWSRHGGSLPARIPQVTTTEKVPGHFSYLTNITENHIPHLQHSITPPFAQHAKTTSPPPIVNHRVLTRPTPLRYTLPARTRGLYDGMLPVSSLSTPHLAMHDLHSDPAHTSSSFVPYRDLQVPDIYTEHHRQKKRAHNLLIESMDLRGLHDYKDQITRADVNDFDENNLSSLYSENPFISGDTACNSCIKTYFDPVLDDIPLIGKRKLHRRPSFLKATWGPDRVWFPADRPSAAPSSRGTIPDLFPCVDVHGRVRKNTCFAQPVDHTYPHLFRRHTRKTQKLRHSQSTRLPSYKEAVFHNPAVVRRASSMVHRPYSYPELPIFQSPLPYGPAELCNIFPCMGHPADNVSRGYRAPTHLQDDHLVPVPGSRVVHSSPIVPMSWGRISSLESEV</sequence>
<keyword evidence="6" id="KW-0862">Zinc</keyword>
<dbReference type="InterPro" id="IPR001320">
    <property type="entry name" value="Iontro_rcpt_C"/>
</dbReference>
<dbReference type="InterPro" id="IPR015683">
    <property type="entry name" value="Ionotropic_Glu_rcpt"/>
</dbReference>
<organism evidence="29 30">
    <name type="scientific">Triplophysa rosa</name>
    <name type="common">Cave loach</name>
    <dbReference type="NCBI Taxonomy" id="992332"/>
    <lineage>
        <taxon>Eukaryota</taxon>
        <taxon>Metazoa</taxon>
        <taxon>Chordata</taxon>
        <taxon>Craniata</taxon>
        <taxon>Vertebrata</taxon>
        <taxon>Euteleostomi</taxon>
        <taxon>Actinopterygii</taxon>
        <taxon>Neopterygii</taxon>
        <taxon>Teleostei</taxon>
        <taxon>Ostariophysi</taxon>
        <taxon>Cypriniformes</taxon>
        <taxon>Nemacheilidae</taxon>
        <taxon>Triplophysa</taxon>
    </lineage>
</organism>
<comment type="caution">
    <text evidence="29">The sequence shown here is derived from an EMBL/GenBank/DDBJ whole genome shotgun (WGS) entry which is preliminary data.</text>
</comment>
<evidence type="ECO:0000256" key="17">
    <source>
        <dbReference type="ARBA" id="ARBA00023286"/>
    </source>
</evidence>
<comment type="similarity">
    <text evidence="26">Belongs to the glutamate-gated ion channel (TC 1.A.10.1) family.</text>
</comment>
<evidence type="ECO:0000256" key="4">
    <source>
        <dbReference type="ARBA" id="ARBA00022723"/>
    </source>
</evidence>
<dbReference type="InterPro" id="IPR001508">
    <property type="entry name" value="Iono_Glu_rcpt_met"/>
</dbReference>
<dbReference type="GO" id="GO:0046872">
    <property type="term" value="F:metal ion binding"/>
    <property type="evidence" value="ECO:0007669"/>
    <property type="project" value="UniProtKB-KW"/>
</dbReference>
<evidence type="ECO:0000256" key="6">
    <source>
        <dbReference type="ARBA" id="ARBA00022833"/>
    </source>
</evidence>
<dbReference type="CDD" id="cd13718">
    <property type="entry name" value="PBP2_iGluR_NMDA_Nr2"/>
    <property type="match status" value="1"/>
</dbReference>
<feature type="binding site" evidence="23">
    <location>
        <position position="277"/>
    </location>
    <ligand>
        <name>L-glutamate</name>
        <dbReference type="ChEBI" id="CHEBI:29985"/>
    </ligand>
</feature>
<keyword evidence="16 26" id="KW-0628">Postsynaptic cell membrane</keyword>
<evidence type="ECO:0000256" key="10">
    <source>
        <dbReference type="ARBA" id="ARBA00023018"/>
    </source>
</evidence>
<evidence type="ECO:0000313" key="30">
    <source>
        <dbReference type="Proteomes" id="UP001059041"/>
    </source>
</evidence>
<dbReference type="Gene3D" id="3.40.190.10">
    <property type="entry name" value="Periplasmic binding protein-like II"/>
    <property type="match status" value="2"/>
</dbReference>
<evidence type="ECO:0000256" key="5">
    <source>
        <dbReference type="ARBA" id="ARBA00022729"/>
    </source>
</evidence>
<keyword evidence="1 26" id="KW-0813">Transport</keyword>
<feature type="site" description="Interaction with the cone snail toxin Con-ikot-ikot" evidence="24">
    <location>
        <position position="283"/>
    </location>
</feature>
<comment type="subcellular location">
    <subcellularLocation>
        <location evidence="19 26">Postsynaptic cell membrane</location>
        <topology evidence="19 26">Multi-pass membrane protein</topology>
    </subcellularLocation>
</comment>
<evidence type="ECO:0000256" key="7">
    <source>
        <dbReference type="ARBA" id="ARBA00022837"/>
    </source>
</evidence>
<feature type="binding site" evidence="23">
    <location>
        <position position="106"/>
    </location>
    <ligand>
        <name>L-glutamate</name>
        <dbReference type="ChEBI" id="CHEBI:29985"/>
    </ligand>
</feature>
<evidence type="ECO:0000256" key="19">
    <source>
        <dbReference type="ARBA" id="ARBA00034104"/>
    </source>
</evidence>
<keyword evidence="17 26" id="KW-1071">Ligand-gated ion channel</keyword>
<feature type="binding site" evidence="23">
    <location>
        <position position="319"/>
    </location>
    <ligand>
        <name>L-glutamate</name>
        <dbReference type="ChEBI" id="CHEBI:29985"/>
    </ligand>
</feature>
<dbReference type="Pfam" id="PF10613">
    <property type="entry name" value="Lig_chan-Glu_bd"/>
    <property type="match status" value="1"/>
</dbReference>
<dbReference type="EMBL" id="JAFHDT010000018">
    <property type="protein sequence ID" value="KAI7796827.1"/>
    <property type="molecule type" value="Genomic_DNA"/>
</dbReference>
<evidence type="ECO:0000256" key="8">
    <source>
        <dbReference type="ARBA" id="ARBA00022842"/>
    </source>
</evidence>
<keyword evidence="13 25" id="KW-1015">Disulfide bond</keyword>
<dbReference type="AlphaFoldDB" id="A0A9W7TGD5"/>
<proteinExistence type="inferred from homology"/>
<comment type="catalytic activity">
    <reaction evidence="22">
        <text>Ca(2+)(in) = Ca(2+)(out)</text>
        <dbReference type="Rhea" id="RHEA:29671"/>
        <dbReference type="ChEBI" id="CHEBI:29108"/>
    </reaction>
</comment>
<keyword evidence="8" id="KW-0460">Magnesium</keyword>
<comment type="function">
    <text evidence="26">Receptor for glutamate that functions as a ligand-gated ion channel in the central nervous system and plays an important role in excitatory synaptic transmission. L-glutamate acts as an excitatory neurotransmitter at many synapses in the central nervous system.</text>
</comment>
<feature type="binding site" evidence="23">
    <location>
        <position position="278"/>
    </location>
    <ligand>
        <name>L-glutamate</name>
        <dbReference type="ChEBI" id="CHEBI:29985"/>
    </ligand>
</feature>
<gene>
    <name evidence="29" type="ORF">IRJ41_007279</name>
</gene>
<keyword evidence="2 26" id="KW-1003">Cell membrane</keyword>
<dbReference type="GO" id="GO:0045211">
    <property type="term" value="C:postsynaptic membrane"/>
    <property type="evidence" value="ECO:0007669"/>
    <property type="project" value="UniProtKB-SubCell"/>
</dbReference>
<keyword evidence="15" id="KW-0325">Glycoprotein</keyword>